<keyword evidence="5" id="KW-1185">Reference proteome</keyword>
<dbReference type="Proteomes" id="UP000650467">
    <property type="component" value="Unassembled WGS sequence"/>
</dbReference>
<feature type="compositionally biased region" description="Pro residues" evidence="1">
    <location>
        <begin position="450"/>
        <end position="465"/>
    </location>
</feature>
<dbReference type="EMBL" id="JAEHOC010000003">
    <property type="protein sequence ID" value="KAG2443943.1"/>
    <property type="molecule type" value="Genomic_DNA"/>
</dbReference>
<name>A0A835WAR4_CHLIN</name>
<feature type="compositionally biased region" description="Basic residues" evidence="1">
    <location>
        <begin position="470"/>
        <end position="481"/>
    </location>
</feature>
<feature type="signal peptide" evidence="2">
    <location>
        <begin position="1"/>
        <end position="32"/>
    </location>
</feature>
<feature type="compositionally biased region" description="Basic residues" evidence="1">
    <location>
        <begin position="488"/>
        <end position="498"/>
    </location>
</feature>
<feature type="domain" description="Peptidase M11 gametolysin" evidence="3">
    <location>
        <begin position="99"/>
        <end position="403"/>
    </location>
</feature>
<feature type="chain" id="PRO_5032771673" description="Peptidase M11 gametolysin domain-containing protein" evidence="2">
    <location>
        <begin position="33"/>
        <end position="498"/>
    </location>
</feature>
<dbReference type="Pfam" id="PF05548">
    <property type="entry name" value="Peptidase_M11"/>
    <property type="match status" value="1"/>
</dbReference>
<organism evidence="4 5">
    <name type="scientific">Chlamydomonas incerta</name>
    <dbReference type="NCBI Taxonomy" id="51695"/>
    <lineage>
        <taxon>Eukaryota</taxon>
        <taxon>Viridiplantae</taxon>
        <taxon>Chlorophyta</taxon>
        <taxon>core chlorophytes</taxon>
        <taxon>Chlorophyceae</taxon>
        <taxon>CS clade</taxon>
        <taxon>Chlamydomonadales</taxon>
        <taxon>Chlamydomonadaceae</taxon>
        <taxon>Chlamydomonas</taxon>
    </lineage>
</organism>
<evidence type="ECO:0000313" key="4">
    <source>
        <dbReference type="EMBL" id="KAG2443943.1"/>
    </source>
</evidence>
<evidence type="ECO:0000256" key="1">
    <source>
        <dbReference type="SAM" id="MobiDB-lite"/>
    </source>
</evidence>
<evidence type="ECO:0000256" key="2">
    <source>
        <dbReference type="SAM" id="SignalP"/>
    </source>
</evidence>
<dbReference type="AlphaFoldDB" id="A0A835WAR4"/>
<keyword evidence="2" id="KW-0732">Signal</keyword>
<evidence type="ECO:0000259" key="3">
    <source>
        <dbReference type="Pfam" id="PF05548"/>
    </source>
</evidence>
<evidence type="ECO:0000313" key="5">
    <source>
        <dbReference type="Proteomes" id="UP000650467"/>
    </source>
</evidence>
<feature type="region of interest" description="Disordered" evidence="1">
    <location>
        <begin position="443"/>
        <end position="498"/>
    </location>
</feature>
<gene>
    <name evidence="4" type="ORF">HXX76_002282</name>
</gene>
<dbReference type="OrthoDB" id="556090at2759"/>
<accession>A0A835WAR4</accession>
<protein>
    <recommendedName>
        <fullName evidence="3">Peptidase M11 gametolysin domain-containing protein</fullName>
    </recommendedName>
</protein>
<dbReference type="InterPro" id="IPR008752">
    <property type="entry name" value="Peptidase_M11"/>
</dbReference>
<sequence length="498" mass="53204">MASRKRPAAAAAAAAALLALLLALSNACAAWAQNSGQGQPDNFKEPKTGALVLVNDHEGNDDFALFDDSAKKLHPLPKGKKPPKKDKNGKTLKLGDVVTIVMMVDAPTCGNATAETTVDALRAAYLGPALDGKGGVAYRAEMCSYGELMISVPAFTVIRITPSCTWDTTTCDWSGIYSAAIAAAPAALKAAASPYLVADFTNYHIVIRQDICRWSGLATMGSNANTVWLKPGSIVPSSWQVPMQEMIHNFVMYHSYGDGSEYNDYTSFMGSGNACPNAKELALLGWASPATGGLLDGTSIAAGAATGPIMLPATYLTGAGAYARVKPTWMSSYTSTDPTTGGKNLYFEVRKDGNADASIIPSFVNALIVHQVIAYMDNDQATYRSDNAINDFVTFIAPNTRTVISSWNIKNYNLVVYTGSMFGSQGAILPVYFCRFVTAETGGKAKPGERAPPLPPMTPDHPPPTSGHRPPPRRSPPRHRNGYNAPPPHHRQQMRQRA</sequence>
<comment type="caution">
    <text evidence="4">The sequence shown here is derived from an EMBL/GenBank/DDBJ whole genome shotgun (WGS) entry which is preliminary data.</text>
</comment>
<proteinExistence type="predicted"/>
<reference evidence="4" key="1">
    <citation type="journal article" date="2020" name="bioRxiv">
        <title>Comparative genomics of Chlamydomonas.</title>
        <authorList>
            <person name="Craig R.J."/>
            <person name="Hasan A.R."/>
            <person name="Ness R.W."/>
            <person name="Keightley P.D."/>
        </authorList>
    </citation>
    <scope>NUCLEOTIDE SEQUENCE</scope>
    <source>
        <strain evidence="4">SAG 7.73</strain>
    </source>
</reference>